<accession>M2UHT0</accession>
<name>M2UHT0_COCH5</name>
<dbReference type="EMBL" id="KB445582">
    <property type="protein sequence ID" value="EMD87553.1"/>
    <property type="molecule type" value="Genomic_DNA"/>
</dbReference>
<sequence length="152" mass="16519">MGRLTRYGRSLADFLNGIIPAAILGFICQFYTENNTPVPSLHYLHFPTATGQLKPTWENPGGDKHALIRAALYPDETVAISPFAAVQPSHVSVTMICVAATAATTAMVHGHETFLPANRPSLPHFLLSKALSTRRRHVTFSASSDGAEEYDI</sequence>
<reference evidence="2" key="2">
    <citation type="journal article" date="2013" name="PLoS Genet.">
        <title>Comparative genome structure, secondary metabolite, and effector coding capacity across Cochliobolus pathogens.</title>
        <authorList>
            <person name="Condon B.J."/>
            <person name="Leng Y."/>
            <person name="Wu D."/>
            <person name="Bushley K.E."/>
            <person name="Ohm R.A."/>
            <person name="Otillar R."/>
            <person name="Martin J."/>
            <person name="Schackwitz W."/>
            <person name="Grimwood J."/>
            <person name="MohdZainudin N."/>
            <person name="Xue C."/>
            <person name="Wang R."/>
            <person name="Manning V.A."/>
            <person name="Dhillon B."/>
            <person name="Tu Z.J."/>
            <person name="Steffenson B.J."/>
            <person name="Salamov A."/>
            <person name="Sun H."/>
            <person name="Lowry S."/>
            <person name="LaButti K."/>
            <person name="Han J."/>
            <person name="Copeland A."/>
            <person name="Lindquist E."/>
            <person name="Barry K."/>
            <person name="Schmutz J."/>
            <person name="Baker S.E."/>
            <person name="Ciuffetti L.M."/>
            <person name="Grigoriev I.V."/>
            <person name="Zhong S."/>
            <person name="Turgeon B.G."/>
        </authorList>
    </citation>
    <scope>NUCLEOTIDE SEQUENCE [LARGE SCALE GENOMIC DNA]</scope>
    <source>
        <strain evidence="2">C5 / ATCC 48332 / race O</strain>
    </source>
</reference>
<keyword evidence="2" id="KW-1185">Reference proteome</keyword>
<evidence type="ECO:0000313" key="2">
    <source>
        <dbReference type="Proteomes" id="UP000016936"/>
    </source>
</evidence>
<protein>
    <submittedName>
        <fullName evidence="1">Uncharacterized protein</fullName>
    </submittedName>
</protein>
<proteinExistence type="predicted"/>
<evidence type="ECO:0000313" key="1">
    <source>
        <dbReference type="EMBL" id="EMD87553.1"/>
    </source>
</evidence>
<dbReference type="Proteomes" id="UP000016936">
    <property type="component" value="Unassembled WGS sequence"/>
</dbReference>
<dbReference type="HOGENOM" id="CLU_1722193_0_0_1"/>
<reference evidence="1 2" key="1">
    <citation type="journal article" date="2012" name="PLoS Pathog.">
        <title>Diverse lifestyles and strategies of plant pathogenesis encoded in the genomes of eighteen Dothideomycetes fungi.</title>
        <authorList>
            <person name="Ohm R.A."/>
            <person name="Feau N."/>
            <person name="Henrissat B."/>
            <person name="Schoch C.L."/>
            <person name="Horwitz B.A."/>
            <person name="Barry K.W."/>
            <person name="Condon B.J."/>
            <person name="Copeland A.C."/>
            <person name="Dhillon B."/>
            <person name="Glaser F."/>
            <person name="Hesse C.N."/>
            <person name="Kosti I."/>
            <person name="LaButti K."/>
            <person name="Lindquist E.A."/>
            <person name="Lucas S."/>
            <person name="Salamov A.A."/>
            <person name="Bradshaw R.E."/>
            <person name="Ciuffetti L."/>
            <person name="Hamelin R.C."/>
            <person name="Kema G.H.J."/>
            <person name="Lawrence C."/>
            <person name="Scott J.A."/>
            <person name="Spatafora J.W."/>
            <person name="Turgeon B.G."/>
            <person name="de Wit P.J.G.M."/>
            <person name="Zhong S."/>
            <person name="Goodwin S.B."/>
            <person name="Grigoriev I.V."/>
        </authorList>
    </citation>
    <scope>NUCLEOTIDE SEQUENCE [LARGE SCALE GENOMIC DNA]</scope>
    <source>
        <strain evidence="2">C5 / ATCC 48332 / race O</strain>
    </source>
</reference>
<gene>
    <name evidence="1" type="ORF">COCHEDRAFT_1206751</name>
</gene>
<dbReference type="OrthoDB" id="3797349at2759"/>
<organism evidence="1 2">
    <name type="scientific">Cochliobolus heterostrophus (strain C5 / ATCC 48332 / race O)</name>
    <name type="common">Southern corn leaf blight fungus</name>
    <name type="synonym">Bipolaris maydis</name>
    <dbReference type="NCBI Taxonomy" id="701091"/>
    <lineage>
        <taxon>Eukaryota</taxon>
        <taxon>Fungi</taxon>
        <taxon>Dikarya</taxon>
        <taxon>Ascomycota</taxon>
        <taxon>Pezizomycotina</taxon>
        <taxon>Dothideomycetes</taxon>
        <taxon>Pleosporomycetidae</taxon>
        <taxon>Pleosporales</taxon>
        <taxon>Pleosporineae</taxon>
        <taxon>Pleosporaceae</taxon>
        <taxon>Bipolaris</taxon>
    </lineage>
</organism>
<dbReference type="AlphaFoldDB" id="M2UHT0"/>